<accession>A0A2I0MFE9</accession>
<dbReference type="GO" id="GO:0005737">
    <property type="term" value="C:cytoplasm"/>
    <property type="evidence" value="ECO:0007669"/>
    <property type="project" value="UniProtKB-SubCell"/>
</dbReference>
<dbReference type="SMART" id="SM00326">
    <property type="entry name" value="SH3"/>
    <property type="match status" value="3"/>
</dbReference>
<feature type="region of interest" description="Disordered" evidence="12">
    <location>
        <begin position="785"/>
        <end position="829"/>
    </location>
</feature>
<dbReference type="GO" id="GO:0005886">
    <property type="term" value="C:plasma membrane"/>
    <property type="evidence" value="ECO:0007669"/>
    <property type="project" value="UniProtKB-SubCell"/>
</dbReference>
<dbReference type="InterPro" id="IPR035606">
    <property type="entry name" value="SORBS1_SH3"/>
</dbReference>
<feature type="region of interest" description="Disordered" evidence="12">
    <location>
        <begin position="35"/>
        <end position="96"/>
    </location>
</feature>
<dbReference type="PROSITE" id="PS50831">
    <property type="entry name" value="SOHO"/>
    <property type="match status" value="1"/>
</dbReference>
<dbReference type="SMART" id="SM00459">
    <property type="entry name" value="Sorb"/>
    <property type="match status" value="1"/>
</dbReference>
<feature type="compositionally biased region" description="Polar residues" evidence="12">
    <location>
        <begin position="1037"/>
        <end position="1051"/>
    </location>
</feature>
<dbReference type="Pfam" id="PF07653">
    <property type="entry name" value="SH3_2"/>
    <property type="match status" value="1"/>
</dbReference>
<dbReference type="Gene3D" id="2.30.30.40">
    <property type="entry name" value="SH3 Domains"/>
    <property type="match status" value="3"/>
</dbReference>
<evidence type="ECO:0000256" key="10">
    <source>
        <dbReference type="ARBA" id="ARBA00023136"/>
    </source>
</evidence>
<evidence type="ECO:0000256" key="12">
    <source>
        <dbReference type="SAM" id="MobiDB-lite"/>
    </source>
</evidence>
<feature type="compositionally biased region" description="Low complexity" evidence="12">
    <location>
        <begin position="740"/>
        <end position="751"/>
    </location>
</feature>
<feature type="domain" description="SoHo" evidence="14">
    <location>
        <begin position="458"/>
        <end position="561"/>
    </location>
</feature>
<evidence type="ECO:0000256" key="8">
    <source>
        <dbReference type="ARBA" id="ARBA00022737"/>
    </source>
</evidence>
<keyword evidence="6" id="KW-0963">Cytoplasm</keyword>
<keyword evidence="10" id="KW-0472">Membrane</keyword>
<dbReference type="Proteomes" id="UP000053872">
    <property type="component" value="Unassembled WGS sequence"/>
</dbReference>
<protein>
    <submittedName>
        <fullName evidence="15">Sorbin and SH3 domain containing 1, transcript variant X18</fullName>
    </submittedName>
</protein>
<evidence type="ECO:0000256" key="6">
    <source>
        <dbReference type="ARBA" id="ARBA00022490"/>
    </source>
</evidence>
<dbReference type="InterPro" id="IPR050384">
    <property type="entry name" value="Endophilin_SH3RF"/>
</dbReference>
<evidence type="ECO:0000256" key="4">
    <source>
        <dbReference type="ARBA" id="ARBA00022443"/>
    </source>
</evidence>
<feature type="region of interest" description="Disordered" evidence="12">
    <location>
        <begin position="523"/>
        <end position="618"/>
    </location>
</feature>
<keyword evidence="8" id="KW-0677">Repeat</keyword>
<dbReference type="PANTHER" id="PTHR14167:SF64">
    <property type="entry name" value="SORBIN AND SH3 DOMAIN-CONTAINING PROTEIN 1"/>
    <property type="match status" value="1"/>
</dbReference>
<keyword evidence="7" id="KW-0597">Phosphoprotein</keyword>
<feature type="region of interest" description="Disordered" evidence="12">
    <location>
        <begin position="718"/>
        <end position="765"/>
    </location>
</feature>
<dbReference type="InterPro" id="IPR001452">
    <property type="entry name" value="SH3_domain"/>
</dbReference>
<dbReference type="GO" id="GO:0005634">
    <property type="term" value="C:nucleus"/>
    <property type="evidence" value="ECO:0007669"/>
    <property type="project" value="TreeGrafter"/>
</dbReference>
<dbReference type="GO" id="GO:0031589">
    <property type="term" value="P:cell-substrate adhesion"/>
    <property type="evidence" value="ECO:0007669"/>
    <property type="project" value="TreeGrafter"/>
</dbReference>
<keyword evidence="4 11" id="KW-0728">SH3 domain</keyword>
<evidence type="ECO:0000259" key="14">
    <source>
        <dbReference type="PROSITE" id="PS50831"/>
    </source>
</evidence>
<dbReference type="Pfam" id="PF14604">
    <property type="entry name" value="SH3_9"/>
    <property type="match status" value="1"/>
</dbReference>
<keyword evidence="5" id="KW-1003">Cell membrane</keyword>
<gene>
    <name evidence="15" type="primary">SORBS1</name>
    <name evidence="15" type="ORF">A306_00005099</name>
</gene>
<dbReference type="PRINTS" id="PR00452">
    <property type="entry name" value="SH3DOMAIN"/>
</dbReference>
<keyword evidence="16" id="KW-1185">Reference proteome</keyword>
<evidence type="ECO:0000256" key="11">
    <source>
        <dbReference type="PROSITE-ProRule" id="PRU00192"/>
    </source>
</evidence>
<dbReference type="CDD" id="cd11919">
    <property type="entry name" value="SH3_Sorbs1_1"/>
    <property type="match status" value="1"/>
</dbReference>
<keyword evidence="9" id="KW-0965">Cell junction</keyword>
<evidence type="ECO:0000259" key="13">
    <source>
        <dbReference type="PROSITE" id="PS50002"/>
    </source>
</evidence>
<organism evidence="15 16">
    <name type="scientific">Columba livia</name>
    <name type="common">Rock dove</name>
    <dbReference type="NCBI Taxonomy" id="8932"/>
    <lineage>
        <taxon>Eukaryota</taxon>
        <taxon>Metazoa</taxon>
        <taxon>Chordata</taxon>
        <taxon>Craniata</taxon>
        <taxon>Vertebrata</taxon>
        <taxon>Euteleostomi</taxon>
        <taxon>Archelosauria</taxon>
        <taxon>Archosauria</taxon>
        <taxon>Dinosauria</taxon>
        <taxon>Saurischia</taxon>
        <taxon>Theropoda</taxon>
        <taxon>Coelurosauria</taxon>
        <taxon>Aves</taxon>
        <taxon>Neognathae</taxon>
        <taxon>Neoaves</taxon>
        <taxon>Columbimorphae</taxon>
        <taxon>Columbiformes</taxon>
        <taxon>Columbidae</taxon>
        <taxon>Columba</taxon>
    </lineage>
</organism>
<feature type="domain" description="SH3" evidence="13">
    <location>
        <begin position="960"/>
        <end position="1021"/>
    </location>
</feature>
<dbReference type="GO" id="GO:0005925">
    <property type="term" value="C:focal adhesion"/>
    <property type="evidence" value="ECO:0007669"/>
    <property type="project" value="UniProtKB-SubCell"/>
</dbReference>
<feature type="compositionally biased region" description="Basic and acidic residues" evidence="12">
    <location>
        <begin position="601"/>
        <end position="618"/>
    </location>
</feature>
<dbReference type="Pfam" id="PF00018">
    <property type="entry name" value="SH3_1"/>
    <property type="match status" value="1"/>
</dbReference>
<feature type="domain" description="SH3" evidence="13">
    <location>
        <begin position="886"/>
        <end position="945"/>
    </location>
</feature>
<comment type="caution">
    <text evidence="15">The sequence shown here is derived from an EMBL/GenBank/DDBJ whole genome shotgun (WGS) entry which is preliminary data.</text>
</comment>
<dbReference type="FunFam" id="2.30.30.40:FF:000003">
    <property type="entry name" value="Sorbin and SH3 domain-containing protein 1 isoform 2"/>
    <property type="match status" value="1"/>
</dbReference>
<sequence length="1191" mass="132982">MDCVYLNAPKPYTQRVSPNASARCYFSSPTPYGAIPSGKQGLPAGHSPSTGPKDEVHAGQPLLESRSLSDASSLQRNPDRADPSSKAGMNSSHETKADKKVTKLYVACLSNSTCSAASENSTGTTHDPAASTSLGAEITQAPATDIVSSVTDTGKSLAAAAPPPIPPRPYFYIVLSKDAVSYDAGQPSWTQSSPPQAVRDRVLEAPSTAATEDRMRKEPYLTQRRQPPYKAMGRSMDATATTTAQPGVIVVPLLQVNPDRQQEGSSSTPPPPLVPFGQGSVFPETVSSGSPLTFPTLDDFIPPHLQRGFHHNQAPSASDTLPSVYPKLPFFSSPPSLVPPVTGALHRGSKPEITGVISHTDSSPVLNEVPQPGTGTDYPTSFTSINKSSSAYPSTTIVNPTIVLLQHNREQQKRLSSLADSVPDRLVSDKVDSAFIRDKPVLEALPSGKRAMEEKRSVVKSPQRMADTSVDDIGIPLRNTDRSKDWYKTMFKQIHKINRDTPEENPYCPTYIFPELPEIQQKTEEDNPYSPTYQFPASTPSPISEDEDSDSYSPRYSYSEDSRTQLSVPRSKSEMDNIDSDKVVKRSATLPLPNRISSRKSSPERTDWEPPDKKVDTRKYRAEPRSIYDYQPGKSSVLNNEKMTRDISPEEIDLKNEPWYKFFSELEFGKPPPKKIWDYTPGDCSILTREDRKTDLEKDLYLYQTELEADLEKMEKLYKAPHKKPQKNTAGGTPLETSTDRSSYSTYSPSYHAVKRESETALGDPAALENERQIYKSVLEGGDIPFQGLSGLKRPSSSASTRDSDSSRHFTPVDYMETPEEIIRRRHDDKEKLLEDQRRLKREQEEADIAARRHTGVIPTHHQFITNERFGDLLNVDDTAKRKSGSEMRPARAKFDFKAQTLKELPLQKGDIVYIYKQIDQNWYEGEHHGRVGIFPRSYIELLPPAEKAQPKKPSPLQVLEYGDAIAKFNFNGDTQVEMSFRKGERITLIRRVDENWYEGRISGTNRQGIFPVTYVEVLKRPVVKNAIDYPDPPMSLSPNRSMTASPQPSHHSLRAGPDLTESEKSYVEAVCNEIINIAEKSVHYCSTVSQPLDSRHKVTSNDYKPSLIISQQPQAQQQGASPDRSQTPRDIVSYQALYSYTPQNDDELELRDGDIVDVMEKCDDGWFVGTSRRTRQFGTFPGNYVKLLYL</sequence>
<dbReference type="InterPro" id="IPR035610">
    <property type="entry name" value="SORBS1_SH3_1"/>
</dbReference>
<evidence type="ECO:0000256" key="9">
    <source>
        <dbReference type="ARBA" id="ARBA00022949"/>
    </source>
</evidence>
<dbReference type="Pfam" id="PF02208">
    <property type="entry name" value="Sorb"/>
    <property type="match status" value="1"/>
</dbReference>
<dbReference type="FunFam" id="2.30.30.40:FF:000004">
    <property type="entry name" value="Sorbin and SH3 domain-containing protein 1 isoform 2"/>
    <property type="match status" value="1"/>
</dbReference>
<evidence type="ECO:0000256" key="1">
    <source>
        <dbReference type="ARBA" id="ARBA00004236"/>
    </source>
</evidence>
<dbReference type="InterPro" id="IPR036028">
    <property type="entry name" value="SH3-like_dom_sf"/>
</dbReference>
<comment type="subcellular location">
    <subcellularLocation>
        <location evidence="2">Cell junction</location>
        <location evidence="2">Focal adhesion</location>
    </subcellularLocation>
    <subcellularLocation>
        <location evidence="1">Cell membrane</location>
    </subcellularLocation>
    <subcellularLocation>
        <location evidence="3">Cytoplasm</location>
    </subcellularLocation>
</comment>
<proteinExistence type="predicted"/>
<evidence type="ECO:0000256" key="5">
    <source>
        <dbReference type="ARBA" id="ARBA00022475"/>
    </source>
</evidence>
<name>A0A2I0MFE9_COLLI</name>
<dbReference type="AlphaFoldDB" id="A0A2I0MFE9"/>
<feature type="compositionally biased region" description="Polar residues" evidence="12">
    <location>
        <begin position="66"/>
        <end position="76"/>
    </location>
</feature>
<dbReference type="PANTHER" id="PTHR14167">
    <property type="entry name" value="SH3 DOMAIN-CONTAINING"/>
    <property type="match status" value="1"/>
</dbReference>
<evidence type="ECO:0000256" key="3">
    <source>
        <dbReference type="ARBA" id="ARBA00004496"/>
    </source>
</evidence>
<dbReference type="CDD" id="cd11916">
    <property type="entry name" value="SH3_Sorbs1_3"/>
    <property type="match status" value="1"/>
</dbReference>
<reference evidence="15 16" key="1">
    <citation type="journal article" date="2013" name="Science">
        <title>Genomic diversity and evolution of the head crest in the rock pigeon.</title>
        <authorList>
            <person name="Shapiro M.D."/>
            <person name="Kronenberg Z."/>
            <person name="Li C."/>
            <person name="Domyan E.T."/>
            <person name="Pan H."/>
            <person name="Campbell M."/>
            <person name="Tan H."/>
            <person name="Huff C.D."/>
            <person name="Hu H."/>
            <person name="Vickrey A.I."/>
            <person name="Nielsen S.C."/>
            <person name="Stringham S.A."/>
            <person name="Hu H."/>
            <person name="Willerslev E."/>
            <person name="Gilbert M.T."/>
            <person name="Yandell M."/>
            <person name="Zhang G."/>
            <person name="Wang J."/>
        </authorList>
    </citation>
    <scope>NUCLEOTIDE SEQUENCE [LARGE SCALE GENOMIC DNA]</scope>
    <source>
        <tissue evidence="15">Blood</tissue>
    </source>
</reference>
<dbReference type="CDD" id="cd11922">
    <property type="entry name" value="SH3_Sorbs1_2"/>
    <property type="match status" value="1"/>
</dbReference>
<evidence type="ECO:0000313" key="15">
    <source>
        <dbReference type="EMBL" id="PKK28410.1"/>
    </source>
</evidence>
<evidence type="ECO:0000256" key="2">
    <source>
        <dbReference type="ARBA" id="ARBA00004246"/>
    </source>
</evidence>
<evidence type="ECO:0000256" key="7">
    <source>
        <dbReference type="ARBA" id="ARBA00022553"/>
    </source>
</evidence>
<dbReference type="InterPro" id="IPR035611">
    <property type="entry name" value="SORBS1_SH3_2"/>
</dbReference>
<dbReference type="InterPro" id="IPR003127">
    <property type="entry name" value="SoHo_dom"/>
</dbReference>
<feature type="region of interest" description="Disordered" evidence="12">
    <location>
        <begin position="1029"/>
        <end position="1061"/>
    </location>
</feature>
<evidence type="ECO:0000313" key="16">
    <source>
        <dbReference type="Proteomes" id="UP000053872"/>
    </source>
</evidence>
<dbReference type="PROSITE" id="PS50002">
    <property type="entry name" value="SH3"/>
    <property type="match status" value="3"/>
</dbReference>
<feature type="domain" description="SH3" evidence="13">
    <location>
        <begin position="1130"/>
        <end position="1191"/>
    </location>
</feature>
<dbReference type="FunFam" id="2.30.30.40:FF:000001">
    <property type="entry name" value="Sorbin and SH3 domain-containing protein 1 isoform 2"/>
    <property type="match status" value="1"/>
</dbReference>
<feature type="compositionally biased region" description="Basic and acidic residues" evidence="12">
    <location>
        <begin position="571"/>
        <end position="584"/>
    </location>
</feature>
<dbReference type="SUPFAM" id="SSF50044">
    <property type="entry name" value="SH3-domain"/>
    <property type="match status" value="3"/>
</dbReference>
<dbReference type="EMBL" id="AKCR02000016">
    <property type="protein sequence ID" value="PKK28410.1"/>
    <property type="molecule type" value="Genomic_DNA"/>
</dbReference>